<feature type="compositionally biased region" description="Basic and acidic residues" evidence="1">
    <location>
        <begin position="184"/>
        <end position="193"/>
    </location>
</feature>
<feature type="region of interest" description="Disordered" evidence="1">
    <location>
        <begin position="111"/>
        <end position="139"/>
    </location>
</feature>
<proteinExistence type="predicted"/>
<feature type="region of interest" description="Disordered" evidence="1">
    <location>
        <begin position="151"/>
        <end position="193"/>
    </location>
</feature>
<protein>
    <submittedName>
        <fullName evidence="2">Uncharacterized protein</fullName>
    </submittedName>
</protein>
<accession>A0A6A3VRQ4</accession>
<feature type="non-terminal residue" evidence="2">
    <location>
        <position position="1"/>
    </location>
</feature>
<feature type="region of interest" description="Disordered" evidence="1">
    <location>
        <begin position="20"/>
        <end position="52"/>
    </location>
</feature>
<dbReference type="EMBL" id="QXGB01003468">
    <property type="protein sequence ID" value="KAE9170620.1"/>
    <property type="molecule type" value="Genomic_DNA"/>
</dbReference>
<keyword evidence="3" id="KW-1185">Reference proteome</keyword>
<evidence type="ECO:0000256" key="1">
    <source>
        <dbReference type="SAM" id="MobiDB-lite"/>
    </source>
</evidence>
<gene>
    <name evidence="2" type="ORF">PF005_g27493</name>
</gene>
<evidence type="ECO:0000313" key="3">
    <source>
        <dbReference type="Proteomes" id="UP000433483"/>
    </source>
</evidence>
<dbReference type="Proteomes" id="UP000433483">
    <property type="component" value="Unassembled WGS sequence"/>
</dbReference>
<name>A0A6A3VRQ4_9STRA</name>
<evidence type="ECO:0000313" key="2">
    <source>
        <dbReference type="EMBL" id="KAE9170620.1"/>
    </source>
</evidence>
<dbReference type="AlphaFoldDB" id="A0A6A3VRQ4"/>
<sequence>TRTVTLDERPPSRYRDVVLVNGGRDSRSGTVPADDDDDWGASYVPTPSDEATADMEVDETGEQATNMEVEPASHTVVSLTGGCSALQSNGSMRSSETSEVDLRADRHSGLLPSIAEPNQAPRLPASSSSSRAIGGSEPARDLLFSENRIVFSGGSRPGRSARSDQTRLLTNGDVDREENEVGEPDPKRPRLDEYEIALAATDVPGILTV</sequence>
<comment type="caution">
    <text evidence="2">The sequence shown here is derived from an EMBL/GenBank/DDBJ whole genome shotgun (WGS) entry which is preliminary data.</text>
</comment>
<reference evidence="2 3" key="1">
    <citation type="submission" date="2018-08" db="EMBL/GenBank/DDBJ databases">
        <title>Genomic investigation of the strawberry pathogen Phytophthora fragariae indicates pathogenicity is determined by transcriptional variation in three key races.</title>
        <authorList>
            <person name="Adams T.M."/>
            <person name="Armitage A.D."/>
            <person name="Sobczyk M.K."/>
            <person name="Bates H.J."/>
            <person name="Dunwell J.M."/>
            <person name="Nellist C.F."/>
            <person name="Harrison R.J."/>
        </authorList>
    </citation>
    <scope>NUCLEOTIDE SEQUENCE [LARGE SCALE GENOMIC DNA]</scope>
    <source>
        <strain evidence="2 3">NOV-27</strain>
    </source>
</reference>
<organism evidence="2 3">
    <name type="scientific">Phytophthora fragariae</name>
    <dbReference type="NCBI Taxonomy" id="53985"/>
    <lineage>
        <taxon>Eukaryota</taxon>
        <taxon>Sar</taxon>
        <taxon>Stramenopiles</taxon>
        <taxon>Oomycota</taxon>
        <taxon>Peronosporomycetes</taxon>
        <taxon>Peronosporales</taxon>
        <taxon>Peronosporaceae</taxon>
        <taxon>Phytophthora</taxon>
    </lineage>
</organism>